<sequence>MKEKLVSVIVPIYNVEKDLMRCVDSILNQTYPHLEILFIDDGSTDSSGKLMDELTDTRVKKIHQRNSGQAGARNAGLDLATGDYIIMVDSDDWIREDLVELCLTTAEEAQSDLILFTSYNVNQDGKKQYVPRKSGYLLTDAGSVPWNKFYAAKLLQDIRFPLGTWYEDLGMIPAVVLRAKNPVKLEEALYFYQTDRVDSQSNLKQDLKFLEVIPMLQHVEAEMKRLGVYTGNEQELEWLYMEHLVYRTVLRKIIDLESIKMRKEALVQVKQVLKQKFPRWKKNGYISGTGLTAKLKKLAVRLYLAGFVRLGDLIWKVPFEKRRQKTGF</sequence>
<evidence type="ECO:0000313" key="4">
    <source>
        <dbReference type="Proteomes" id="UP000257055"/>
    </source>
</evidence>
<dbReference type="RefSeq" id="WP_115752236.1">
    <property type="nucleotide sequence ID" value="NZ_LARY01000001.1"/>
</dbReference>
<gene>
    <name evidence="3" type="ORF">UR08_03280</name>
</gene>
<dbReference type="Proteomes" id="UP000257055">
    <property type="component" value="Unassembled WGS sequence"/>
</dbReference>
<dbReference type="SUPFAM" id="SSF53448">
    <property type="entry name" value="Nucleotide-diphospho-sugar transferases"/>
    <property type="match status" value="1"/>
</dbReference>
<dbReference type="CDD" id="cd00761">
    <property type="entry name" value="Glyco_tranf_GTA_type"/>
    <property type="match status" value="1"/>
</dbReference>
<keyword evidence="3" id="KW-0808">Transferase</keyword>
<dbReference type="GO" id="GO:0016758">
    <property type="term" value="F:hexosyltransferase activity"/>
    <property type="evidence" value="ECO:0007669"/>
    <property type="project" value="UniProtKB-ARBA"/>
</dbReference>
<comment type="similarity">
    <text evidence="1">Belongs to the glycosyltransferase 2 family.</text>
</comment>
<dbReference type="AlphaFoldDB" id="A0A3D8TUA9"/>
<comment type="caution">
    <text evidence="3">The sequence shown here is derived from an EMBL/GenBank/DDBJ whole genome shotgun (WGS) entry which is preliminary data.</text>
</comment>
<dbReference type="InterPro" id="IPR029044">
    <property type="entry name" value="Nucleotide-diphossugar_trans"/>
</dbReference>
<dbReference type="EMBL" id="LARY01000001">
    <property type="protein sequence ID" value="RDX02551.1"/>
    <property type="molecule type" value="Genomic_DNA"/>
</dbReference>
<dbReference type="InterPro" id="IPR001173">
    <property type="entry name" value="Glyco_trans_2-like"/>
</dbReference>
<evidence type="ECO:0000313" key="3">
    <source>
        <dbReference type="EMBL" id="RDX02551.1"/>
    </source>
</evidence>
<dbReference type="PANTHER" id="PTHR22916:SF3">
    <property type="entry name" value="UDP-GLCNAC:BETAGAL BETA-1,3-N-ACETYLGLUCOSAMINYLTRANSFERASE-LIKE PROTEIN 1"/>
    <property type="match status" value="1"/>
</dbReference>
<name>A0A3D8TUA9_9LIST</name>
<proteinExistence type="inferred from homology"/>
<dbReference type="PANTHER" id="PTHR22916">
    <property type="entry name" value="GLYCOSYLTRANSFERASE"/>
    <property type="match status" value="1"/>
</dbReference>
<dbReference type="Gene3D" id="3.90.550.10">
    <property type="entry name" value="Spore Coat Polysaccharide Biosynthesis Protein SpsA, Chain A"/>
    <property type="match status" value="1"/>
</dbReference>
<keyword evidence="4" id="KW-1185">Reference proteome</keyword>
<dbReference type="Pfam" id="PF00535">
    <property type="entry name" value="Glycos_transf_2"/>
    <property type="match status" value="1"/>
</dbReference>
<feature type="domain" description="Glycosyltransferase 2-like" evidence="2">
    <location>
        <begin position="7"/>
        <end position="141"/>
    </location>
</feature>
<accession>A0A3D8TUA9</accession>
<reference evidence="4" key="1">
    <citation type="submission" date="2015-04" db="EMBL/GenBank/DDBJ databases">
        <authorList>
            <person name="Schardt J."/>
            <person name="Mueller-Herbst S."/>
            <person name="Scherer S."/>
            <person name="Huptas C."/>
        </authorList>
    </citation>
    <scope>NUCLEOTIDE SEQUENCE [LARGE SCALE GENOMIC DNA]</scope>
    <source>
        <strain evidence="4">Kiel-L1</strain>
    </source>
</reference>
<organism evidence="3 4">
    <name type="scientific">Listeria kieliensis</name>
    <dbReference type="NCBI Taxonomy" id="1621700"/>
    <lineage>
        <taxon>Bacteria</taxon>
        <taxon>Bacillati</taxon>
        <taxon>Bacillota</taxon>
        <taxon>Bacilli</taxon>
        <taxon>Bacillales</taxon>
        <taxon>Listeriaceae</taxon>
        <taxon>Listeria</taxon>
    </lineage>
</organism>
<evidence type="ECO:0000256" key="1">
    <source>
        <dbReference type="ARBA" id="ARBA00006739"/>
    </source>
</evidence>
<protein>
    <submittedName>
        <fullName evidence="3">Glycosyl transferase</fullName>
    </submittedName>
</protein>
<evidence type="ECO:0000259" key="2">
    <source>
        <dbReference type="Pfam" id="PF00535"/>
    </source>
</evidence>